<keyword evidence="1" id="KW-0732">Signal</keyword>
<accession>A0A812HSR6</accession>
<proteinExistence type="predicted"/>
<comment type="caution">
    <text evidence="2">The sequence shown here is derived from an EMBL/GenBank/DDBJ whole genome shotgun (WGS) entry which is preliminary data.</text>
</comment>
<evidence type="ECO:0000313" key="3">
    <source>
        <dbReference type="Proteomes" id="UP000604046"/>
    </source>
</evidence>
<dbReference type="AlphaFoldDB" id="A0A812HSR6"/>
<feature type="signal peptide" evidence="1">
    <location>
        <begin position="1"/>
        <end position="20"/>
    </location>
</feature>
<sequence length="93" mass="10255">MNLLSTVLAALSASFATWYAVDQSRLEELRRLPPEDTPDACREYRILVEQQVARILELEGLEQGAGGGSDLLGKSWVVMQAASAEPKSSKMRF</sequence>
<feature type="chain" id="PRO_5032342587" evidence="1">
    <location>
        <begin position="21"/>
        <end position="93"/>
    </location>
</feature>
<keyword evidence="3" id="KW-1185">Reference proteome</keyword>
<dbReference type="Proteomes" id="UP000604046">
    <property type="component" value="Unassembled WGS sequence"/>
</dbReference>
<evidence type="ECO:0000256" key="1">
    <source>
        <dbReference type="SAM" id="SignalP"/>
    </source>
</evidence>
<dbReference type="EMBL" id="CAJNDS010000108">
    <property type="protein sequence ID" value="CAE6959327.1"/>
    <property type="molecule type" value="Genomic_DNA"/>
</dbReference>
<gene>
    <name evidence="2" type="ORF">SNAT2548_LOCUS1891</name>
</gene>
<evidence type="ECO:0000313" key="2">
    <source>
        <dbReference type="EMBL" id="CAE6959327.1"/>
    </source>
</evidence>
<name>A0A812HSR6_9DINO</name>
<reference evidence="2" key="1">
    <citation type="submission" date="2021-02" db="EMBL/GenBank/DDBJ databases">
        <authorList>
            <person name="Dougan E. K."/>
            <person name="Rhodes N."/>
            <person name="Thang M."/>
            <person name="Chan C."/>
        </authorList>
    </citation>
    <scope>NUCLEOTIDE SEQUENCE</scope>
</reference>
<organism evidence="2 3">
    <name type="scientific">Symbiodinium natans</name>
    <dbReference type="NCBI Taxonomy" id="878477"/>
    <lineage>
        <taxon>Eukaryota</taxon>
        <taxon>Sar</taxon>
        <taxon>Alveolata</taxon>
        <taxon>Dinophyceae</taxon>
        <taxon>Suessiales</taxon>
        <taxon>Symbiodiniaceae</taxon>
        <taxon>Symbiodinium</taxon>
    </lineage>
</organism>
<protein>
    <submittedName>
        <fullName evidence="2">Uncharacterized protein</fullName>
    </submittedName>
</protein>